<reference evidence="1 3" key="1">
    <citation type="submission" date="2016-11" db="EMBL/GenBank/DDBJ databases">
        <authorList>
            <person name="Jaros S."/>
            <person name="Januszkiewicz K."/>
            <person name="Wedrychowicz H."/>
        </authorList>
    </citation>
    <scope>NUCLEOTIDE SEQUENCE [LARGE SCALE GENOMIC DNA]</scope>
    <source>
        <strain evidence="1 3">DSM 784</strain>
    </source>
</reference>
<keyword evidence="4" id="KW-1185">Reference proteome</keyword>
<protein>
    <submittedName>
        <fullName evidence="1">Uncharacterized protein</fullName>
    </submittedName>
</protein>
<reference evidence="2 4" key="2">
    <citation type="submission" date="2023-11" db="EMBL/GenBank/DDBJ databases">
        <title>MicrobeMod: A computational toolkit for identifying prokaryotic methylation and restriction-modification with nanopore sequencing.</title>
        <authorList>
            <person name="Crits-Christoph A."/>
            <person name="Kang S.C."/>
            <person name="Lee H."/>
            <person name="Ostrov N."/>
        </authorList>
    </citation>
    <scope>NUCLEOTIDE SEQUENCE [LARGE SCALE GENOMIC DNA]</scope>
    <source>
        <strain evidence="2 4">ATCC 23090</strain>
    </source>
</reference>
<dbReference type="STRING" id="1004.SAMN05661012_04097"/>
<dbReference type="EMBL" id="FPIZ01000013">
    <property type="protein sequence ID" value="SFW74080.1"/>
    <property type="molecule type" value="Genomic_DNA"/>
</dbReference>
<evidence type="ECO:0000313" key="1">
    <source>
        <dbReference type="EMBL" id="SFW74080.1"/>
    </source>
</evidence>
<dbReference type="AlphaFoldDB" id="A0A1K1RPI7"/>
<dbReference type="Proteomes" id="UP001326715">
    <property type="component" value="Chromosome"/>
</dbReference>
<proteinExistence type="predicted"/>
<evidence type="ECO:0000313" key="4">
    <source>
        <dbReference type="Proteomes" id="UP001326715"/>
    </source>
</evidence>
<gene>
    <name evidence="1" type="ORF">SAMN05661012_04097</name>
    <name evidence="2" type="ORF">SR876_10300</name>
</gene>
<dbReference type="EMBL" id="CP140154">
    <property type="protein sequence ID" value="WQG91896.1"/>
    <property type="molecule type" value="Genomic_DNA"/>
</dbReference>
<accession>A0A1K1RPI7</accession>
<dbReference type="OrthoDB" id="9787204at2"/>
<evidence type="ECO:0000313" key="3">
    <source>
        <dbReference type="Proteomes" id="UP000183788"/>
    </source>
</evidence>
<name>A0A1K1RPI7_9BACT</name>
<dbReference type="Proteomes" id="UP000183788">
    <property type="component" value="Unassembled WGS sequence"/>
</dbReference>
<organism evidence="1 3">
    <name type="scientific">Chitinophaga sancti</name>
    <dbReference type="NCBI Taxonomy" id="1004"/>
    <lineage>
        <taxon>Bacteria</taxon>
        <taxon>Pseudomonadati</taxon>
        <taxon>Bacteroidota</taxon>
        <taxon>Chitinophagia</taxon>
        <taxon>Chitinophagales</taxon>
        <taxon>Chitinophagaceae</taxon>
        <taxon>Chitinophaga</taxon>
    </lineage>
</organism>
<sequence length="63" mass="7266">MENWWYSDYYSPVNQQRGFESLRQLAINSEGDVVVVGVASSRATILSHDLAVTKEYFPLSYYN</sequence>
<dbReference type="RefSeq" id="WP_072363091.1">
    <property type="nucleotide sequence ID" value="NZ_CP139972.1"/>
</dbReference>
<evidence type="ECO:0000313" key="2">
    <source>
        <dbReference type="EMBL" id="WQG91896.1"/>
    </source>
</evidence>